<comment type="subcellular location">
    <subcellularLocation>
        <location evidence="1">Membrane</location>
        <topology evidence="1">Multi-pass membrane protein</topology>
    </subcellularLocation>
</comment>
<sequence length="864" mass="93243">MAGFRGIYSGGSWMLHRSHRDNPYMVFSPTSRLRLAMDLLSVIVLAYDVLSLPYMLAFEVPQEGTVMTLSMISVCFWTADLILCFRTAFWRKGRLEMSPRRIAIQYLRNTFMLDASLVLLDLLAIVMILLENNQPKEMDAFKLWRIGKITRIMRCLSFLRLRSVADIVERVSQRSKFLQATSLVVYDVIRIVFVILWLNHIIACLWVALGKNVSNDTGMSWLDVSTGGHDGMPYGYAANKLGPAGHGFALGSDADDARLNAGLPGEFLGAHLQLRLSSVWRPRVLDLDLLDLLIRDPIQDRDCKQHPQAGAAEPLPEEGRHQPSARHSGPQARAGKDEVPDAAGEQRRGGAPTAPPLPASATGAGAVPPAPGPEPLLLSSTVADFVLAVDDTTAEELCHNCAEFSVLGKSDTLFLAGVGAEGIFFVTSGALGYTPGGANRLMKARGQSRLMPTGSTEEVSLPTNYLQGVAQLGAGGAGPVAVRGGAVVRVAARGDLRGGPGALLRGLARGGAAPDGADEVAQGRRRPVVLGLRAQLPRPAERGHERPHGQRWSAHRPAPAVHLGRGHLQPARGGQDSTFVGQVALRELRRSLGSARGLGQGWVASLGEGSWPDVDALREDVGRGASALVLSRASRFGVKRVITMVALQLCREDGRVLVALRRPDSRVGDGGGAEAKLPGLRQEDGEFPEQCYRRLVDDYFGAMAPGIVLKGTERQSDERTNDDLGVSTKLIKVVFKARWEPPPTVAEGALGRRGSVTSELSPPVLLGTAGAQKDLLQTNEVFHLPGGLLVAWFTPEELQKCAAADGTKALGQWLSRVTFPLRKSKRRRSRRLHTLESIVTNLSADEDSARRLSSVSVDEESLTL</sequence>
<dbReference type="PANTHER" id="PTHR45689:SF5">
    <property type="entry name" value="I[[H]] CHANNEL, ISOFORM E"/>
    <property type="match status" value="1"/>
</dbReference>
<feature type="domain" description="Ion transport" evidence="7">
    <location>
        <begin position="37"/>
        <end position="212"/>
    </location>
</feature>
<dbReference type="SUPFAM" id="SSF81324">
    <property type="entry name" value="Voltage-gated potassium channels"/>
    <property type="match status" value="1"/>
</dbReference>
<evidence type="ECO:0000256" key="4">
    <source>
        <dbReference type="ARBA" id="ARBA00023136"/>
    </source>
</evidence>
<feature type="region of interest" description="Disordered" evidence="5">
    <location>
        <begin position="303"/>
        <end position="375"/>
    </location>
</feature>
<keyword evidence="3 6" id="KW-1133">Transmembrane helix</keyword>
<organism evidence="8 9">
    <name type="scientific">Prorocentrum cordatum</name>
    <dbReference type="NCBI Taxonomy" id="2364126"/>
    <lineage>
        <taxon>Eukaryota</taxon>
        <taxon>Sar</taxon>
        <taxon>Alveolata</taxon>
        <taxon>Dinophyceae</taxon>
        <taxon>Prorocentrales</taxon>
        <taxon>Prorocentraceae</taxon>
        <taxon>Prorocentrum</taxon>
    </lineage>
</organism>
<feature type="compositionally biased region" description="Basic and acidic residues" evidence="5">
    <location>
        <begin position="334"/>
        <end position="348"/>
    </location>
</feature>
<reference evidence="8" key="1">
    <citation type="submission" date="2023-10" db="EMBL/GenBank/DDBJ databases">
        <authorList>
            <person name="Chen Y."/>
            <person name="Shah S."/>
            <person name="Dougan E. K."/>
            <person name="Thang M."/>
            <person name="Chan C."/>
        </authorList>
    </citation>
    <scope>NUCLEOTIDE SEQUENCE [LARGE SCALE GENOMIC DNA]</scope>
</reference>
<dbReference type="Proteomes" id="UP001189429">
    <property type="component" value="Unassembled WGS sequence"/>
</dbReference>
<proteinExistence type="predicted"/>
<feature type="transmembrane region" description="Helical" evidence="6">
    <location>
        <begin position="110"/>
        <end position="130"/>
    </location>
</feature>
<dbReference type="InterPro" id="IPR051413">
    <property type="entry name" value="K/Na_HCN_channel"/>
</dbReference>
<accession>A0ABN9V8F6</accession>
<name>A0ABN9V8F6_9DINO</name>
<feature type="transmembrane region" description="Helical" evidence="6">
    <location>
        <begin position="35"/>
        <end position="56"/>
    </location>
</feature>
<evidence type="ECO:0000256" key="6">
    <source>
        <dbReference type="SAM" id="Phobius"/>
    </source>
</evidence>
<evidence type="ECO:0000313" key="9">
    <source>
        <dbReference type="Proteomes" id="UP001189429"/>
    </source>
</evidence>
<comment type="caution">
    <text evidence="8">The sequence shown here is derived from an EMBL/GenBank/DDBJ whole genome shotgun (WGS) entry which is preliminary data.</text>
</comment>
<keyword evidence="2 6" id="KW-0812">Transmembrane</keyword>
<dbReference type="PANTHER" id="PTHR45689">
    <property type="entry name" value="I[[H]] CHANNEL, ISOFORM E"/>
    <property type="match status" value="1"/>
</dbReference>
<dbReference type="Gene3D" id="1.10.287.70">
    <property type="match status" value="1"/>
</dbReference>
<evidence type="ECO:0000259" key="7">
    <source>
        <dbReference type="Pfam" id="PF00520"/>
    </source>
</evidence>
<evidence type="ECO:0000256" key="3">
    <source>
        <dbReference type="ARBA" id="ARBA00022989"/>
    </source>
</evidence>
<dbReference type="EMBL" id="CAUYUJ010016665">
    <property type="protein sequence ID" value="CAK0867648.1"/>
    <property type="molecule type" value="Genomic_DNA"/>
</dbReference>
<dbReference type="Pfam" id="PF00520">
    <property type="entry name" value="Ion_trans"/>
    <property type="match status" value="1"/>
</dbReference>
<gene>
    <name evidence="8" type="ORF">PCOR1329_LOCUS54527</name>
</gene>
<keyword evidence="4 6" id="KW-0472">Membrane</keyword>
<keyword evidence="9" id="KW-1185">Reference proteome</keyword>
<evidence type="ECO:0000256" key="5">
    <source>
        <dbReference type="SAM" id="MobiDB-lite"/>
    </source>
</evidence>
<protein>
    <recommendedName>
        <fullName evidence="7">Ion transport domain-containing protein</fullName>
    </recommendedName>
</protein>
<feature type="transmembrane region" description="Helical" evidence="6">
    <location>
        <begin position="188"/>
        <end position="209"/>
    </location>
</feature>
<evidence type="ECO:0000256" key="1">
    <source>
        <dbReference type="ARBA" id="ARBA00004141"/>
    </source>
</evidence>
<evidence type="ECO:0000256" key="2">
    <source>
        <dbReference type="ARBA" id="ARBA00022692"/>
    </source>
</evidence>
<evidence type="ECO:0000313" key="8">
    <source>
        <dbReference type="EMBL" id="CAK0867648.1"/>
    </source>
</evidence>
<dbReference type="InterPro" id="IPR005821">
    <property type="entry name" value="Ion_trans_dom"/>
</dbReference>
<feature type="transmembrane region" description="Helical" evidence="6">
    <location>
        <begin position="68"/>
        <end position="89"/>
    </location>
</feature>